<evidence type="ECO:0000313" key="3">
    <source>
        <dbReference type="Proteomes" id="UP000612855"/>
    </source>
</evidence>
<accession>A0A917A8V3</accession>
<dbReference type="Proteomes" id="UP000612855">
    <property type="component" value="Unassembled WGS sequence"/>
</dbReference>
<dbReference type="Pfam" id="PF13472">
    <property type="entry name" value="Lipase_GDSL_2"/>
    <property type="match status" value="1"/>
</dbReference>
<protein>
    <submittedName>
        <fullName evidence="2">Arylesterase</fullName>
    </submittedName>
</protein>
<dbReference type="PANTHER" id="PTHR30383:SF24">
    <property type="entry name" value="THIOESTERASE 1_PROTEASE 1_LYSOPHOSPHOLIPASE L1"/>
    <property type="match status" value="1"/>
</dbReference>
<dbReference type="InterPro" id="IPR051532">
    <property type="entry name" value="Ester_Hydrolysis_Enzymes"/>
</dbReference>
<proteinExistence type="predicted"/>
<dbReference type="PANTHER" id="PTHR30383">
    <property type="entry name" value="THIOESTERASE 1/PROTEASE 1/LYSOPHOSPHOLIPASE L1"/>
    <property type="match status" value="1"/>
</dbReference>
<keyword evidence="3" id="KW-1185">Reference proteome</keyword>
<dbReference type="GO" id="GO:0004622">
    <property type="term" value="F:phosphatidylcholine lysophospholipase activity"/>
    <property type="evidence" value="ECO:0007669"/>
    <property type="project" value="TreeGrafter"/>
</dbReference>
<dbReference type="AlphaFoldDB" id="A0A917A8V3"/>
<dbReference type="Gene3D" id="3.40.50.1110">
    <property type="entry name" value="SGNH hydrolase"/>
    <property type="match status" value="1"/>
</dbReference>
<feature type="domain" description="SGNH hydrolase-type esterase" evidence="1">
    <location>
        <begin position="44"/>
        <end position="211"/>
    </location>
</feature>
<evidence type="ECO:0000259" key="1">
    <source>
        <dbReference type="Pfam" id="PF13472"/>
    </source>
</evidence>
<dbReference type="RefSeq" id="WP_188477933.1">
    <property type="nucleotide sequence ID" value="NZ_BMFJ01000001.1"/>
</dbReference>
<name>A0A917A8V3_9RHOB</name>
<dbReference type="CDD" id="cd01822">
    <property type="entry name" value="Lysophospholipase_L1_like"/>
    <property type="match status" value="1"/>
</dbReference>
<comment type="caution">
    <text evidence="2">The sequence shown here is derived from an EMBL/GenBank/DDBJ whole genome shotgun (WGS) entry which is preliminary data.</text>
</comment>
<sequence length="233" mass="24410">MGWLSALRRPGEYGHHGAGGKVLATILAMGLATPALADTTEILAFGDSLTQGYGLPAEQGLVPQLQAWLLARGHDVHVVNGGVSGDTTRGGLSRVDWSLTPEIDAMIVTLGGNDILRGLDPAETRANLDGILKAGQAKGVEMLVIGLTASGNFGTEYKQDFEKVHPELAATYGTLYEPNFFTGLIGEGGDPAAALQYMQPDGIHPTAEGVARIVEQIGPRVEELIARVEKTGG</sequence>
<dbReference type="SUPFAM" id="SSF52266">
    <property type="entry name" value="SGNH hydrolase"/>
    <property type="match status" value="1"/>
</dbReference>
<reference evidence="3" key="1">
    <citation type="journal article" date="2019" name="Int. J. Syst. Evol. Microbiol.">
        <title>The Global Catalogue of Microorganisms (GCM) 10K type strain sequencing project: providing services to taxonomists for standard genome sequencing and annotation.</title>
        <authorList>
            <consortium name="The Broad Institute Genomics Platform"/>
            <consortium name="The Broad Institute Genome Sequencing Center for Infectious Disease"/>
            <person name="Wu L."/>
            <person name="Ma J."/>
        </authorList>
    </citation>
    <scope>NUCLEOTIDE SEQUENCE [LARGE SCALE GENOMIC DNA]</scope>
    <source>
        <strain evidence="3">CGMCC 1.12664</strain>
    </source>
</reference>
<dbReference type="InterPro" id="IPR013830">
    <property type="entry name" value="SGNH_hydro"/>
</dbReference>
<evidence type="ECO:0000313" key="2">
    <source>
        <dbReference type="EMBL" id="GGE35528.1"/>
    </source>
</evidence>
<gene>
    <name evidence="2" type="ORF">GCM10011360_24220</name>
</gene>
<dbReference type="InterPro" id="IPR036514">
    <property type="entry name" value="SGNH_hydro_sf"/>
</dbReference>
<organism evidence="2 3">
    <name type="scientific">Primorskyibacter flagellatus</name>
    <dbReference type="NCBI Taxonomy" id="1387277"/>
    <lineage>
        <taxon>Bacteria</taxon>
        <taxon>Pseudomonadati</taxon>
        <taxon>Pseudomonadota</taxon>
        <taxon>Alphaproteobacteria</taxon>
        <taxon>Rhodobacterales</taxon>
        <taxon>Roseobacteraceae</taxon>
        <taxon>Primorskyibacter</taxon>
    </lineage>
</organism>
<dbReference type="EMBL" id="BMFJ01000001">
    <property type="protein sequence ID" value="GGE35528.1"/>
    <property type="molecule type" value="Genomic_DNA"/>
</dbReference>